<dbReference type="InterPro" id="IPR046347">
    <property type="entry name" value="bZIP_sf"/>
</dbReference>
<dbReference type="SUPFAM" id="SSF57959">
    <property type="entry name" value="Leucine zipper domain"/>
    <property type="match status" value="1"/>
</dbReference>
<proteinExistence type="predicted"/>
<dbReference type="InterPro" id="IPR004827">
    <property type="entry name" value="bZIP"/>
</dbReference>
<dbReference type="RefSeq" id="XP_001731847.1">
    <property type="nucleotide sequence ID" value="XM_001731795.1"/>
</dbReference>
<dbReference type="GO" id="GO:0003700">
    <property type="term" value="F:DNA-binding transcription factor activity"/>
    <property type="evidence" value="ECO:0007669"/>
    <property type="project" value="InterPro"/>
</dbReference>
<dbReference type="OrthoDB" id="3366890at2759"/>
<evidence type="ECO:0000313" key="3">
    <source>
        <dbReference type="EMBL" id="EDP44633.1"/>
    </source>
</evidence>
<feature type="region of interest" description="Disordered" evidence="1">
    <location>
        <begin position="289"/>
        <end position="314"/>
    </location>
</feature>
<feature type="compositionally biased region" description="Basic and acidic residues" evidence="1">
    <location>
        <begin position="304"/>
        <end position="314"/>
    </location>
</feature>
<accession>A8PWI8</accession>
<dbReference type="SMART" id="SM00338">
    <property type="entry name" value="BRLZ"/>
    <property type="match status" value="1"/>
</dbReference>
<dbReference type="AlphaFoldDB" id="A8PWI8"/>
<feature type="compositionally biased region" description="Low complexity" evidence="1">
    <location>
        <begin position="20"/>
        <end position="33"/>
    </location>
</feature>
<name>A8PWI8_MALGO</name>
<dbReference type="CDD" id="cd14704">
    <property type="entry name" value="bZIP_HY5-like"/>
    <property type="match status" value="1"/>
</dbReference>
<feature type="domain" description="BZIP" evidence="2">
    <location>
        <begin position="68"/>
        <end position="131"/>
    </location>
</feature>
<dbReference type="InParanoid" id="A8PWI8"/>
<organism evidence="3 4">
    <name type="scientific">Malassezia globosa (strain ATCC MYA-4612 / CBS 7966)</name>
    <name type="common">Dandruff-associated fungus</name>
    <dbReference type="NCBI Taxonomy" id="425265"/>
    <lineage>
        <taxon>Eukaryota</taxon>
        <taxon>Fungi</taxon>
        <taxon>Dikarya</taxon>
        <taxon>Basidiomycota</taxon>
        <taxon>Ustilaginomycotina</taxon>
        <taxon>Malasseziomycetes</taxon>
        <taxon>Malasseziales</taxon>
        <taxon>Malasseziaceae</taxon>
        <taxon>Malassezia</taxon>
    </lineage>
</organism>
<dbReference type="VEuPathDB" id="FungiDB:MGL_1115"/>
<dbReference type="KEGG" id="mgl:MGL_1115"/>
<dbReference type="Proteomes" id="UP000008837">
    <property type="component" value="Unassembled WGS sequence"/>
</dbReference>
<feature type="compositionally biased region" description="Polar residues" evidence="1">
    <location>
        <begin position="289"/>
        <end position="298"/>
    </location>
</feature>
<sequence>MTASQTIDFDPTFAICAESESPASLSPSIVSTSPAPPTPSCSRKRPADSDASSLPHCKGRRSSEEEKLARRLARQQRNRKSAQVSREKKKAYVDQLEHDLAVLRAEKQETSQREKEAIEKCAKLELKVEELSGKLRQFESVFEVWIKPHLHATNAGSLVASACGAESQCMKKEGEDCEVNSSISDVVLATAAPAAALTMAGPSSPIDSNSSGRTCLPADHSVSSACAAANGSSVASEHTSDTDASILLEELSFDNLFPSTMPDVSLDAQHFDESMHPFTSISNTVPIFHSSTSTQDPAGQTEDGSSKVCERSSDDSIIGLPSSDLSLLISPFTPSSDSSWQSMDDEASFHASGVTPTDKANVTEPVAPILSSVCSSSNQQHQLSHLSPCGYLDVDLPVGSEASNISLHELFPSVNDQFLPCM</sequence>
<feature type="region of interest" description="Disordered" evidence="1">
    <location>
        <begin position="20"/>
        <end position="90"/>
    </location>
</feature>
<dbReference type="EMBL" id="AAYY01000003">
    <property type="protein sequence ID" value="EDP44633.1"/>
    <property type="molecule type" value="Genomic_DNA"/>
</dbReference>
<evidence type="ECO:0000259" key="2">
    <source>
        <dbReference type="PROSITE" id="PS50217"/>
    </source>
</evidence>
<dbReference type="PROSITE" id="PS50217">
    <property type="entry name" value="BZIP"/>
    <property type="match status" value="1"/>
</dbReference>
<protein>
    <recommendedName>
        <fullName evidence="2">BZIP domain-containing protein</fullName>
    </recommendedName>
</protein>
<comment type="caution">
    <text evidence="3">The sequence shown here is derived from an EMBL/GenBank/DDBJ whole genome shotgun (WGS) entry which is preliminary data.</text>
</comment>
<dbReference type="GeneID" id="5856152"/>
<dbReference type="Pfam" id="PF00170">
    <property type="entry name" value="bZIP_1"/>
    <property type="match status" value="1"/>
</dbReference>
<evidence type="ECO:0000313" key="4">
    <source>
        <dbReference type="Proteomes" id="UP000008837"/>
    </source>
</evidence>
<evidence type="ECO:0000256" key="1">
    <source>
        <dbReference type="SAM" id="MobiDB-lite"/>
    </source>
</evidence>
<keyword evidence="4" id="KW-1185">Reference proteome</keyword>
<dbReference type="Gene3D" id="1.20.5.170">
    <property type="match status" value="1"/>
</dbReference>
<gene>
    <name evidence="3" type="ORF">MGL_1115</name>
</gene>
<feature type="compositionally biased region" description="Basic residues" evidence="1">
    <location>
        <begin position="70"/>
        <end position="80"/>
    </location>
</feature>
<reference evidence="3 4" key="1">
    <citation type="journal article" date="2007" name="Proc. Natl. Acad. Sci. U.S.A.">
        <title>Dandruff-associated Malassezia genomes reveal convergent and divergent virulence traits shared with plant and human fungal pathogens.</title>
        <authorList>
            <person name="Xu J."/>
            <person name="Saunders C.W."/>
            <person name="Hu P."/>
            <person name="Grant R.A."/>
            <person name="Boekhout T."/>
            <person name="Kuramae E.E."/>
            <person name="Kronstad J.W."/>
            <person name="Deangelis Y.M."/>
            <person name="Reeder N.L."/>
            <person name="Johnstone K.R."/>
            <person name="Leland M."/>
            <person name="Fieno A.M."/>
            <person name="Begley W.M."/>
            <person name="Sun Y."/>
            <person name="Lacey M.P."/>
            <person name="Chaudhary T."/>
            <person name="Keough T."/>
            <person name="Chu L."/>
            <person name="Sears R."/>
            <person name="Yuan B."/>
            <person name="Dawson T.L.Jr."/>
        </authorList>
    </citation>
    <scope>NUCLEOTIDE SEQUENCE [LARGE SCALE GENOMIC DNA]</scope>
    <source>
        <strain evidence="4">ATCC MYA-4612 / CBS 7966</strain>
    </source>
</reference>